<feature type="domain" description="Cadherin" evidence="15">
    <location>
        <begin position="267"/>
        <end position="371"/>
    </location>
</feature>
<dbReference type="PANTHER" id="PTHR24028:SF296">
    <property type="entry name" value="PROTOCADHERIN 1 GAMMA 11 PRECURSOR-RELATED"/>
    <property type="match status" value="1"/>
</dbReference>
<keyword evidence="6" id="KW-0677">Repeat</keyword>
<dbReference type="FunFam" id="2.60.40.60:FF:000001">
    <property type="entry name" value="Protocadherin alpha 2"/>
    <property type="match status" value="1"/>
</dbReference>
<evidence type="ECO:0000256" key="13">
    <source>
        <dbReference type="SAM" id="MobiDB-lite"/>
    </source>
</evidence>
<keyword evidence="7 12" id="KW-0106">Calcium</keyword>
<organism evidence="16 17">
    <name type="scientific">Scleropages formosus</name>
    <name type="common">Asian bonytongue</name>
    <name type="synonym">Osteoglossum formosum</name>
    <dbReference type="NCBI Taxonomy" id="113540"/>
    <lineage>
        <taxon>Eukaryota</taxon>
        <taxon>Metazoa</taxon>
        <taxon>Chordata</taxon>
        <taxon>Craniata</taxon>
        <taxon>Vertebrata</taxon>
        <taxon>Euteleostomi</taxon>
        <taxon>Actinopterygii</taxon>
        <taxon>Neopterygii</taxon>
        <taxon>Teleostei</taxon>
        <taxon>Osteoglossocephala</taxon>
        <taxon>Osteoglossomorpha</taxon>
        <taxon>Osteoglossiformes</taxon>
        <taxon>Osteoglossidae</taxon>
        <taxon>Scleropages</taxon>
    </lineage>
</organism>
<keyword evidence="17" id="KW-1185">Reference proteome</keyword>
<dbReference type="InterPro" id="IPR031904">
    <property type="entry name" value="Cadherin_CBD"/>
</dbReference>
<dbReference type="PROSITE" id="PS00232">
    <property type="entry name" value="CADHERIN_1"/>
    <property type="match status" value="3"/>
</dbReference>
<dbReference type="Proteomes" id="UP000694397">
    <property type="component" value="Chromosome 4"/>
</dbReference>
<dbReference type="PANTHER" id="PTHR24028">
    <property type="entry name" value="CADHERIN-87A"/>
    <property type="match status" value="1"/>
</dbReference>
<dbReference type="FunFam" id="2.60.40.60:FF:000004">
    <property type="entry name" value="Protocadherin 1 gamma 2"/>
    <property type="match status" value="1"/>
</dbReference>
<feature type="domain" description="Cadherin" evidence="15">
    <location>
        <begin position="158"/>
        <end position="266"/>
    </location>
</feature>
<dbReference type="FunFam" id="2.60.40.60:FF:000002">
    <property type="entry name" value="Protocadherin alpha 2"/>
    <property type="match status" value="1"/>
</dbReference>
<keyword evidence="10 14" id="KW-0472">Membrane</keyword>
<gene>
    <name evidence="16" type="primary">LOC108934196</name>
</gene>
<dbReference type="GO" id="GO:0005886">
    <property type="term" value="C:plasma membrane"/>
    <property type="evidence" value="ECO:0007669"/>
    <property type="project" value="UniProtKB-SubCell"/>
</dbReference>
<evidence type="ECO:0000256" key="3">
    <source>
        <dbReference type="ARBA" id="ARBA00022475"/>
    </source>
</evidence>
<reference evidence="16 17" key="1">
    <citation type="submission" date="2019-04" db="EMBL/GenBank/DDBJ databases">
        <authorList>
            <consortium name="Wellcome Sanger Institute Data Sharing"/>
        </authorList>
    </citation>
    <scope>NUCLEOTIDE SEQUENCE [LARGE SCALE GENOMIC DNA]</scope>
</reference>
<dbReference type="AlphaFoldDB" id="A0A8C9TCM8"/>
<keyword evidence="4 14" id="KW-0812">Transmembrane</keyword>
<evidence type="ECO:0000256" key="5">
    <source>
        <dbReference type="ARBA" id="ARBA00022729"/>
    </source>
</evidence>
<evidence type="ECO:0000256" key="2">
    <source>
        <dbReference type="ARBA" id="ARBA00004251"/>
    </source>
</evidence>
<feature type="transmembrane region" description="Helical" evidence="14">
    <location>
        <begin position="711"/>
        <end position="736"/>
    </location>
</feature>
<dbReference type="GO" id="GO:0009653">
    <property type="term" value="P:anatomical structure morphogenesis"/>
    <property type="evidence" value="ECO:0007669"/>
    <property type="project" value="UniProtKB-ARBA"/>
</dbReference>
<evidence type="ECO:0000256" key="9">
    <source>
        <dbReference type="ARBA" id="ARBA00022989"/>
    </source>
</evidence>
<evidence type="ECO:0000256" key="11">
    <source>
        <dbReference type="ARBA" id="ARBA00023180"/>
    </source>
</evidence>
<feature type="domain" description="Cadherin" evidence="15">
    <location>
        <begin position="372"/>
        <end position="476"/>
    </location>
</feature>
<evidence type="ECO:0000256" key="10">
    <source>
        <dbReference type="ARBA" id="ARBA00023136"/>
    </source>
</evidence>
<dbReference type="Ensembl" id="ENSSFOT00015066295.1">
    <property type="protein sequence ID" value="ENSSFOP00015045177.1"/>
    <property type="gene ID" value="ENSSFOG00015005902.2"/>
</dbReference>
<dbReference type="GeneTree" id="ENSGT00940000164468"/>
<evidence type="ECO:0000256" key="12">
    <source>
        <dbReference type="PROSITE-ProRule" id="PRU00043"/>
    </source>
</evidence>
<dbReference type="Pfam" id="PF16492">
    <property type="entry name" value="Cadherin_C_2"/>
    <property type="match status" value="1"/>
</dbReference>
<proteinExistence type="predicted"/>
<feature type="compositionally biased region" description="Polar residues" evidence="13">
    <location>
        <begin position="812"/>
        <end position="821"/>
    </location>
</feature>
<comment type="subcellular location">
    <subcellularLocation>
        <location evidence="2">Cell membrane</location>
        <topology evidence="2">Single-pass type I membrane protein</topology>
    </subcellularLocation>
</comment>
<evidence type="ECO:0000259" key="15">
    <source>
        <dbReference type="PROSITE" id="PS50268"/>
    </source>
</evidence>
<dbReference type="SUPFAM" id="SSF49313">
    <property type="entry name" value="Cadherin-like"/>
    <property type="match status" value="5"/>
</dbReference>
<keyword evidence="3" id="KW-1003">Cell membrane</keyword>
<feature type="domain" description="Cadherin" evidence="15">
    <location>
        <begin position="601"/>
        <end position="698"/>
    </location>
</feature>
<evidence type="ECO:0000313" key="17">
    <source>
        <dbReference type="Proteomes" id="UP000694397"/>
    </source>
</evidence>
<evidence type="ECO:0000256" key="8">
    <source>
        <dbReference type="ARBA" id="ARBA00022889"/>
    </source>
</evidence>
<dbReference type="InterPro" id="IPR015919">
    <property type="entry name" value="Cadherin-like_sf"/>
</dbReference>
<dbReference type="InterPro" id="IPR002126">
    <property type="entry name" value="Cadherin-like_dom"/>
</dbReference>
<dbReference type="InterPro" id="IPR032455">
    <property type="entry name" value="Cadherin_C"/>
</dbReference>
<evidence type="ECO:0000256" key="6">
    <source>
        <dbReference type="ARBA" id="ARBA00022737"/>
    </source>
</evidence>
<dbReference type="SMART" id="SM00112">
    <property type="entry name" value="CA"/>
    <property type="match status" value="6"/>
</dbReference>
<name>A0A8C9TCM8_SCLFO</name>
<dbReference type="Pfam" id="PF15974">
    <property type="entry name" value="Cadherin_tail"/>
    <property type="match status" value="1"/>
</dbReference>
<dbReference type="GO" id="GO:0005509">
    <property type="term" value="F:calcium ion binding"/>
    <property type="evidence" value="ECO:0007669"/>
    <property type="project" value="UniProtKB-UniRule"/>
</dbReference>
<feature type="region of interest" description="Disordered" evidence="13">
    <location>
        <begin position="915"/>
        <end position="962"/>
    </location>
</feature>
<dbReference type="Pfam" id="PF08266">
    <property type="entry name" value="Cadherin_2"/>
    <property type="match status" value="1"/>
</dbReference>
<dbReference type="InterPro" id="IPR013164">
    <property type="entry name" value="Cadherin_N"/>
</dbReference>
<dbReference type="InterPro" id="IPR020894">
    <property type="entry name" value="Cadherin_CS"/>
</dbReference>
<evidence type="ECO:0000256" key="1">
    <source>
        <dbReference type="ARBA" id="ARBA00003436"/>
    </source>
</evidence>
<dbReference type="Pfam" id="PF00028">
    <property type="entry name" value="Cadherin"/>
    <property type="match status" value="5"/>
</dbReference>
<dbReference type="FunFam" id="2.60.40.60:FF:000129">
    <property type="entry name" value="protocadherin alpha-C2 isoform X1"/>
    <property type="match status" value="1"/>
</dbReference>
<protein>
    <submittedName>
        <fullName evidence="16">Protocadherin gamma-A11-like</fullName>
    </submittedName>
</protein>
<feature type="compositionally biased region" description="Basic residues" evidence="13">
    <location>
        <begin position="952"/>
        <end position="962"/>
    </location>
</feature>
<dbReference type="Gene3D" id="2.60.40.60">
    <property type="entry name" value="Cadherins"/>
    <property type="match status" value="6"/>
</dbReference>
<dbReference type="PRINTS" id="PR00205">
    <property type="entry name" value="CADHERIN"/>
</dbReference>
<dbReference type="FunFam" id="2.60.40.60:FF:000006">
    <property type="entry name" value="Protocadherin alpha 2"/>
    <property type="match status" value="1"/>
</dbReference>
<evidence type="ECO:0000313" key="16">
    <source>
        <dbReference type="Ensembl" id="ENSSFOP00015045177.1"/>
    </source>
</evidence>
<dbReference type="GO" id="GO:0007156">
    <property type="term" value="P:homophilic cell adhesion via plasma membrane adhesion molecules"/>
    <property type="evidence" value="ECO:0007669"/>
    <property type="project" value="InterPro"/>
</dbReference>
<dbReference type="InterPro" id="IPR050174">
    <property type="entry name" value="Protocadherin/Cadherin-CA"/>
</dbReference>
<accession>A0A8C9TCM8</accession>
<sequence length="962" mass="105353">MKAGDCWFNSRDLFNVAFCGIVAKMHCMKQQGLSRWQVLLCVISALFTCTVNAQVRYSIQEEMEKGSLIGDISKDLGIDVRRLKAGRARIVSEDNSACVELDVDKGLLLMKKRIDREELCGQTVPCSFGLEMVLENPMELFSITVEILDINDNTPSFPTKEITLNISEGAPLGAHFILSSALDRDVGINGLQRYTLKPTTHFNLKEQTHADGSKYVEMVLQSPLDREKQAQMFLTLTAADGGNPQRTGSVNILINVLDANDNAPVFTQAVYKATVVENAAKGTLVATVSAIDADEGVNSQVTYYIDSLTQQNTGVFSMNEGNGEIRVRGLIDYEKNKHFQINVIAKDLGGLSKSCKVIIDVLDLNDNAPLITLTSFSNTISEDSLPGTTVAIINVKDLDSEKNGKVNCTIDQSLPFQIKLSLTNYYTLTTERTLDREIISEYNITLTATDHGVPPLRSSKTLHVGITDVNDNAPVFDQSVYVTSISENNTPGVSIASVHANDADWNQNARISYFLDLTQVSETPASSMISVNSETGDIYAVRSFDFEEMKYFECRIKAQDGGSPPLSGSVTVKINILDQNDNAPQVLYPIRTGGSLVAEMVPRSADVGYLVTKVVAVDVDSGQNAWLSYKLLKTTERGLFDVGLQNGEIRTVRQVSDKDPVKQKLTVVVEDNGHPSRSATVNVNVVVADSFPEVLSEFSDFTHSTDYNDNLTFYLVLALAVVSFLFISSLLTIISVKIYRWKQSRIYCNSNLPVIPYYPPCYADAGGTGTLRHMYNYEVCMTTDSRKSDIKYLRPCSQSLVNVEETGMDTMQPLQKNPSNEEYSKPNPPNTDWRFSQNQRPGPSGASPEEATGVVTGTGPWPNPPTEAEQLQALMAAANEVSEATATLGPGSRYGPQLTLQRAPDFRQNVYIPGSTATLTANPPQQALPPPQAQVLPPSQADAPKAAQTPASKKKVAKKDKK</sequence>
<feature type="region of interest" description="Disordered" evidence="13">
    <location>
        <begin position="810"/>
        <end position="866"/>
    </location>
</feature>
<feature type="domain" description="Cadherin" evidence="15">
    <location>
        <begin position="52"/>
        <end position="157"/>
    </location>
</feature>
<dbReference type="OrthoDB" id="6252479at2759"/>
<dbReference type="PROSITE" id="PS50268">
    <property type="entry name" value="CADHERIN_2"/>
    <property type="match status" value="6"/>
</dbReference>
<keyword evidence="5" id="KW-0732">Signal</keyword>
<evidence type="ECO:0000256" key="4">
    <source>
        <dbReference type="ARBA" id="ARBA00022692"/>
    </source>
</evidence>
<evidence type="ECO:0000256" key="7">
    <source>
        <dbReference type="ARBA" id="ARBA00022837"/>
    </source>
</evidence>
<keyword evidence="11" id="KW-0325">Glycoprotein</keyword>
<keyword evidence="9 14" id="KW-1133">Transmembrane helix</keyword>
<reference evidence="16" key="3">
    <citation type="submission" date="2025-09" db="UniProtKB">
        <authorList>
            <consortium name="Ensembl"/>
        </authorList>
    </citation>
    <scope>IDENTIFICATION</scope>
</reference>
<reference evidence="16" key="2">
    <citation type="submission" date="2025-08" db="UniProtKB">
        <authorList>
            <consortium name="Ensembl"/>
        </authorList>
    </citation>
    <scope>IDENTIFICATION</scope>
</reference>
<keyword evidence="8" id="KW-0130">Cell adhesion</keyword>
<comment type="function">
    <text evidence="1">Potential calcium-dependent cell-adhesion protein. May be involved in the establishment and maintenance of specific neuronal connections in the brain.</text>
</comment>
<dbReference type="CDD" id="cd11304">
    <property type="entry name" value="Cadherin_repeat"/>
    <property type="match status" value="5"/>
</dbReference>
<feature type="domain" description="Cadherin" evidence="15">
    <location>
        <begin position="477"/>
        <end position="586"/>
    </location>
</feature>
<dbReference type="FunFam" id="2.60.40.60:FF:000007">
    <property type="entry name" value="Protocadherin alpha 2"/>
    <property type="match status" value="1"/>
</dbReference>
<evidence type="ECO:0000256" key="14">
    <source>
        <dbReference type="SAM" id="Phobius"/>
    </source>
</evidence>